<dbReference type="OrthoDB" id="648861at2759"/>
<dbReference type="GO" id="GO:0000976">
    <property type="term" value="F:transcription cis-regulatory region binding"/>
    <property type="evidence" value="ECO:0007669"/>
    <property type="project" value="TreeGrafter"/>
</dbReference>
<evidence type="ECO:0000313" key="9">
    <source>
        <dbReference type="Proteomes" id="UP000509510"/>
    </source>
</evidence>
<dbReference type="GO" id="GO:0000981">
    <property type="term" value="F:DNA-binding transcription factor activity, RNA polymerase II-specific"/>
    <property type="evidence" value="ECO:0007669"/>
    <property type="project" value="InterPro"/>
</dbReference>
<feature type="region of interest" description="Disordered" evidence="6">
    <location>
        <begin position="77"/>
        <end position="117"/>
    </location>
</feature>
<dbReference type="EMBL" id="CP055901">
    <property type="protein sequence ID" value="QKX61084.1"/>
    <property type="molecule type" value="Genomic_DNA"/>
</dbReference>
<protein>
    <recommendedName>
        <fullName evidence="7">Zn(2)-C6 fungal-type domain-containing protein</fullName>
    </recommendedName>
</protein>
<evidence type="ECO:0000256" key="3">
    <source>
        <dbReference type="ARBA" id="ARBA00023125"/>
    </source>
</evidence>
<gene>
    <name evidence="8" type="ORF">TRUGW13939_08230</name>
</gene>
<keyword evidence="5" id="KW-0539">Nucleus</keyword>
<keyword evidence="4" id="KW-0804">Transcription</keyword>
<dbReference type="PROSITE" id="PS50048">
    <property type="entry name" value="ZN2_CY6_FUNGAL_2"/>
    <property type="match status" value="1"/>
</dbReference>
<evidence type="ECO:0000256" key="4">
    <source>
        <dbReference type="ARBA" id="ARBA00023163"/>
    </source>
</evidence>
<dbReference type="KEGG" id="trg:TRUGW13939_08230"/>
<dbReference type="CDD" id="cd00067">
    <property type="entry name" value="GAL4"/>
    <property type="match status" value="1"/>
</dbReference>
<dbReference type="Pfam" id="PF11951">
    <property type="entry name" value="Fungal_trans_2"/>
    <property type="match status" value="1"/>
</dbReference>
<feature type="compositionally biased region" description="Low complexity" evidence="6">
    <location>
        <begin position="79"/>
        <end position="117"/>
    </location>
</feature>
<evidence type="ECO:0000256" key="2">
    <source>
        <dbReference type="ARBA" id="ARBA00023015"/>
    </source>
</evidence>
<keyword evidence="9" id="KW-1185">Reference proteome</keyword>
<reference evidence="9" key="1">
    <citation type="submission" date="2020-06" db="EMBL/GenBank/DDBJ databases">
        <title>A chromosome-scale genome assembly of Talaromyces rugulosus W13939.</title>
        <authorList>
            <person name="Wang B."/>
            <person name="Guo L."/>
            <person name="Ye K."/>
            <person name="Wang L."/>
        </authorList>
    </citation>
    <scope>NUCLEOTIDE SEQUENCE [LARGE SCALE GENOMIC DNA]</scope>
    <source>
        <strain evidence="9">W13939</strain>
    </source>
</reference>
<dbReference type="RefSeq" id="XP_035347259.1">
    <property type="nucleotide sequence ID" value="XM_035491366.1"/>
</dbReference>
<evidence type="ECO:0000313" key="8">
    <source>
        <dbReference type="EMBL" id="QKX61084.1"/>
    </source>
</evidence>
<evidence type="ECO:0000256" key="1">
    <source>
        <dbReference type="ARBA" id="ARBA00004123"/>
    </source>
</evidence>
<feature type="domain" description="Zn(2)-C6 fungal-type" evidence="7">
    <location>
        <begin position="22"/>
        <end position="52"/>
    </location>
</feature>
<dbReference type="GO" id="GO:0005634">
    <property type="term" value="C:nucleus"/>
    <property type="evidence" value="ECO:0007669"/>
    <property type="project" value="UniProtKB-SubCell"/>
</dbReference>
<keyword evidence="2" id="KW-0805">Transcription regulation</keyword>
<dbReference type="InterPro" id="IPR036864">
    <property type="entry name" value="Zn2-C6_fun-type_DNA-bd_sf"/>
</dbReference>
<dbReference type="SUPFAM" id="SSF57701">
    <property type="entry name" value="Zn2/Cys6 DNA-binding domain"/>
    <property type="match status" value="1"/>
</dbReference>
<dbReference type="InterPro" id="IPR021858">
    <property type="entry name" value="Fun_TF"/>
</dbReference>
<dbReference type="GO" id="GO:0008270">
    <property type="term" value="F:zinc ion binding"/>
    <property type="evidence" value="ECO:0007669"/>
    <property type="project" value="InterPro"/>
</dbReference>
<dbReference type="PANTHER" id="PTHR37534">
    <property type="entry name" value="TRANSCRIPTIONAL ACTIVATOR PROTEIN UGA3"/>
    <property type="match status" value="1"/>
</dbReference>
<dbReference type="Pfam" id="PF00172">
    <property type="entry name" value="Zn_clus"/>
    <property type="match status" value="1"/>
</dbReference>
<dbReference type="SMART" id="SM00066">
    <property type="entry name" value="GAL4"/>
    <property type="match status" value="1"/>
</dbReference>
<dbReference type="Gene3D" id="4.10.240.10">
    <property type="entry name" value="Zn(2)-C6 fungal-type DNA-binding domain"/>
    <property type="match status" value="1"/>
</dbReference>
<accession>A0A7H8R402</accession>
<proteinExistence type="predicted"/>
<organism evidence="8 9">
    <name type="scientific">Talaromyces rugulosus</name>
    <name type="common">Penicillium rugulosum</name>
    <dbReference type="NCBI Taxonomy" id="121627"/>
    <lineage>
        <taxon>Eukaryota</taxon>
        <taxon>Fungi</taxon>
        <taxon>Dikarya</taxon>
        <taxon>Ascomycota</taxon>
        <taxon>Pezizomycotina</taxon>
        <taxon>Eurotiomycetes</taxon>
        <taxon>Eurotiomycetidae</taxon>
        <taxon>Eurotiales</taxon>
        <taxon>Trichocomaceae</taxon>
        <taxon>Talaromyces</taxon>
        <taxon>Talaromyces sect. Islandici</taxon>
    </lineage>
</organism>
<dbReference type="AlphaFoldDB" id="A0A7H8R402"/>
<evidence type="ECO:0000256" key="5">
    <source>
        <dbReference type="ARBA" id="ARBA00023242"/>
    </source>
</evidence>
<dbReference type="PROSITE" id="PS00463">
    <property type="entry name" value="ZN2_CY6_FUNGAL_1"/>
    <property type="match status" value="1"/>
</dbReference>
<dbReference type="GO" id="GO:0045944">
    <property type="term" value="P:positive regulation of transcription by RNA polymerase II"/>
    <property type="evidence" value="ECO:0007669"/>
    <property type="project" value="TreeGrafter"/>
</dbReference>
<name>A0A7H8R402_TALRU</name>
<keyword evidence="3" id="KW-0238">DNA-binding</keyword>
<evidence type="ECO:0000259" key="7">
    <source>
        <dbReference type="PROSITE" id="PS50048"/>
    </source>
</evidence>
<sequence length="632" mass="71711">MFHQWQQHDPDKRPRLARTRTGCLTCRRRKVRCNEQRPECGHCSRLHLSCSWPQDGYAPIAKIGKVKTKLEGGHKRLQRLQQRQQQQQQQFQAHSQAQSQLQSQPQSPPQSQQQPQQHILPDVEFSELFNYASFLWDDSSPTLSSEWPTGSSPPLNGDAIVPHDQLQLPFSITSHETSKRTTVHEQFFDPRELGGIGDHMSKSAYFTTFNESQLADFFAQSNAPPILAPVETSSRWSRMRKMLIYMCGKSTMVKNAVMAFAALQTHSPSDQNPTIYSKYYDSSREKLIEVLAEIRKDQRVLTTELKHILAVVFLLTYIDLLADDVFKAHANLREAYDALQLIKSGTLGITEKCFLSWLRLLDGRAVSAGGEGLFLNEDEINITDDIETPTEAADDSMENAETVLEDILTRPAFSFFQKVQSFMGRISRIDPWHRSRGTVEDETEVMIIAQKISKDIKALWQQRPPLMDQAIAQKLAPPLLAPSLANTITRALMVCYANYHASFVHLHRVAYKNLPRTPDVKNALSAIREVIENVIQLPPDADPSEPVFTFTSGSPLPSNMLWPLLMLGVESDDQTQRTWVVASMKSMESIVSNAKITADVLEEVIRRQDETGQRVDIRQVMHDTFTRAFAIV</sequence>
<dbReference type="Proteomes" id="UP000509510">
    <property type="component" value="Chromosome IV"/>
</dbReference>
<dbReference type="PANTHER" id="PTHR37534:SF49">
    <property type="entry name" value="LYSINE BIOSYNTHESIS REGULATORY PROTEIN LYS14"/>
    <property type="match status" value="1"/>
</dbReference>
<comment type="subcellular location">
    <subcellularLocation>
        <location evidence="1">Nucleus</location>
    </subcellularLocation>
</comment>
<dbReference type="GeneID" id="55995719"/>
<dbReference type="InterPro" id="IPR001138">
    <property type="entry name" value="Zn2Cys6_DnaBD"/>
</dbReference>
<evidence type="ECO:0000256" key="6">
    <source>
        <dbReference type="SAM" id="MobiDB-lite"/>
    </source>
</evidence>